<accession>A0A7W4UVI7</accession>
<keyword evidence="1" id="KW-0812">Transmembrane</keyword>
<dbReference type="EMBL" id="JACHVP010000001">
    <property type="protein sequence ID" value="MBB2967005.1"/>
    <property type="molecule type" value="Genomic_DNA"/>
</dbReference>
<dbReference type="AlphaFoldDB" id="A0A7W4UVI7"/>
<reference evidence="2 3" key="1">
    <citation type="submission" date="2020-08" db="EMBL/GenBank/DDBJ databases">
        <title>Sequencing the genomes of 1000 actinobacteria strains.</title>
        <authorList>
            <person name="Klenk H.-P."/>
        </authorList>
    </citation>
    <scope>NUCLEOTIDE SEQUENCE [LARGE SCALE GENOMIC DNA]</scope>
    <source>
        <strain evidence="2 3">DSM 20146</strain>
    </source>
</reference>
<protein>
    <submittedName>
        <fullName evidence="2">Uncharacterized protein</fullName>
    </submittedName>
</protein>
<keyword evidence="3" id="KW-1185">Reference proteome</keyword>
<sequence length="253" mass="26749">MSYVDVIRDQIVEQLESGQKGLDWIDSNGPSIIRTALNMYLDTVLHLPVPGFVTDRLANEAIEKMHEATKEIRKSLEEAERQIAYVGSPDRLRAAASAIGDKVVTPARDLASGIVLGKLPSTSPSNWNDGEASGNYVRAVDGRDDAVTAIDTYANPISSALDDLADAIENYYLSLLAAVVGVCTFILSMVETILSLVGVITAPAAIIGVVGMLLGGITAGIAIFQLAVTAEQNARSITGGLSGDVPEWPRVLA</sequence>
<evidence type="ECO:0000313" key="2">
    <source>
        <dbReference type="EMBL" id="MBB2967005.1"/>
    </source>
</evidence>
<keyword evidence="1" id="KW-0472">Membrane</keyword>
<evidence type="ECO:0000256" key="1">
    <source>
        <dbReference type="SAM" id="Phobius"/>
    </source>
</evidence>
<dbReference type="RefSeq" id="WP_021758155.1">
    <property type="nucleotide sequence ID" value="NZ_JACHVP010000001.1"/>
</dbReference>
<name>A0A7W4UVI7_LEIAQ</name>
<proteinExistence type="predicted"/>
<feature type="transmembrane region" description="Helical" evidence="1">
    <location>
        <begin position="202"/>
        <end position="228"/>
    </location>
</feature>
<comment type="caution">
    <text evidence="2">The sequence shown here is derived from an EMBL/GenBank/DDBJ whole genome shotgun (WGS) entry which is preliminary data.</text>
</comment>
<organism evidence="2 3">
    <name type="scientific">Leifsonia aquatica</name>
    <name type="common">Corynebacterium aquaticum</name>
    <dbReference type="NCBI Taxonomy" id="144185"/>
    <lineage>
        <taxon>Bacteria</taxon>
        <taxon>Bacillati</taxon>
        <taxon>Actinomycetota</taxon>
        <taxon>Actinomycetes</taxon>
        <taxon>Micrococcales</taxon>
        <taxon>Microbacteriaceae</taxon>
        <taxon>Leifsonia</taxon>
    </lineage>
</organism>
<gene>
    <name evidence="2" type="ORF">FHX33_001737</name>
</gene>
<feature type="transmembrane region" description="Helical" evidence="1">
    <location>
        <begin position="171"/>
        <end position="190"/>
    </location>
</feature>
<dbReference type="Proteomes" id="UP000538196">
    <property type="component" value="Unassembled WGS sequence"/>
</dbReference>
<evidence type="ECO:0000313" key="3">
    <source>
        <dbReference type="Proteomes" id="UP000538196"/>
    </source>
</evidence>
<keyword evidence="1" id="KW-1133">Transmembrane helix</keyword>